<feature type="compositionally biased region" description="Basic residues" evidence="2">
    <location>
        <begin position="516"/>
        <end position="530"/>
    </location>
</feature>
<feature type="region of interest" description="Disordered" evidence="2">
    <location>
        <begin position="864"/>
        <end position="883"/>
    </location>
</feature>
<name>A0A3Q3J5S0_MONAL</name>
<dbReference type="InterPro" id="IPR013087">
    <property type="entry name" value="Znf_C2H2_type"/>
</dbReference>
<evidence type="ECO:0000313" key="5">
    <source>
        <dbReference type="Proteomes" id="UP000261600"/>
    </source>
</evidence>
<dbReference type="AlphaFoldDB" id="A0A3Q3J5S0"/>
<dbReference type="Proteomes" id="UP000261600">
    <property type="component" value="Unplaced"/>
</dbReference>
<dbReference type="STRING" id="43700.ENSMALP00000013878"/>
<keyword evidence="5" id="KW-1185">Reference proteome</keyword>
<dbReference type="GO" id="GO:0008270">
    <property type="term" value="F:zinc ion binding"/>
    <property type="evidence" value="ECO:0007669"/>
    <property type="project" value="UniProtKB-KW"/>
</dbReference>
<reference evidence="4" key="1">
    <citation type="submission" date="2025-08" db="UniProtKB">
        <authorList>
            <consortium name="Ensembl"/>
        </authorList>
    </citation>
    <scope>IDENTIFICATION</scope>
</reference>
<protein>
    <recommendedName>
        <fullName evidence="3">C2H2-type domain-containing protein</fullName>
    </recommendedName>
</protein>
<evidence type="ECO:0000259" key="3">
    <source>
        <dbReference type="PROSITE" id="PS50157"/>
    </source>
</evidence>
<feature type="region of interest" description="Disordered" evidence="2">
    <location>
        <begin position="597"/>
        <end position="638"/>
    </location>
</feature>
<dbReference type="SMART" id="SM00355">
    <property type="entry name" value="ZnF_C2H2"/>
    <property type="match status" value="6"/>
</dbReference>
<evidence type="ECO:0000256" key="2">
    <source>
        <dbReference type="SAM" id="MobiDB-lite"/>
    </source>
</evidence>
<keyword evidence="1" id="KW-0479">Metal-binding</keyword>
<evidence type="ECO:0000256" key="1">
    <source>
        <dbReference type="PROSITE-ProRule" id="PRU00042"/>
    </source>
</evidence>
<feature type="region of interest" description="Disordered" evidence="2">
    <location>
        <begin position="514"/>
        <end position="535"/>
    </location>
</feature>
<keyword evidence="1" id="KW-0863">Zinc-finger</keyword>
<feature type="region of interest" description="Disordered" evidence="2">
    <location>
        <begin position="34"/>
        <end position="68"/>
    </location>
</feature>
<proteinExistence type="predicted"/>
<dbReference type="Ensembl" id="ENSMALT00000014176.1">
    <property type="protein sequence ID" value="ENSMALP00000013878.1"/>
    <property type="gene ID" value="ENSMALG00000009779.1"/>
</dbReference>
<dbReference type="PROSITE" id="PS00028">
    <property type="entry name" value="ZINC_FINGER_C2H2_1"/>
    <property type="match status" value="1"/>
</dbReference>
<sequence length="961" mass="108369">MYLIDIYTATSTGHNKQRVNKKNRDWHRRLHLRKTVVHPPTMQSEDKSGPKKIAEESEHSSVWSSSKKGSQEAQQGLCRRNDSGNTLRFTCCQCRDNLEYGPKDLVRHFEEKHRGSPPVFSCHTCNFSTHEFSYLQVHLLSHMDTFSSCSICNDNVQRTWSEFSAHLTMYHCSNGKYSCEMCHKFSTGDVQVFLGHMYVHTLGLEGANDDLWLHTQEKNLFGPKTTTQTLRCQHCGYEASQKRLITKHVNAVHVYQNGNRRKKTKDLYPLAMKPTEPIPKMKTRLTRSAVREMCWLTQECLSLPGREFLDKYCHLSDPQTTLEETQQFLMESVTGETDDQKWTKALKTVLSNVPQDINLHPKSENGIVLNPLDLTYFTVKSKITAAQNRASYATRLKRMTSPDKESVFTESVADDPCCVVDQNGCQSKLNAHTLCTQTEIKQNNDNSVSAQDEPFESIQMQENRENRDLKTAQEEHSKCQESMDDIGINIASELKLTNESEDQTCIQKVLFEMKRRNQRQKRNTRSKKADKRSSRLALKLVLKKNPVKEKQWVSQSFLSSSGGGATDHGLPDLHKTMEETAQILQIAQLTEVHQEKGTKASVTDLPYPSEATTSIPHLKPEEKHSPSYSAKPMGSKTMDENEPVMLESSLLVHQEIPDDTEKSLLFLEREADKRSSDGETGQSNSMAAAELCPENVSGNGMDYHVSEERKSSTADGVTPHSSCTVSQLVITSQGMINLEESGLALSVQQSVEGMADGEFPANSCSDPLGSPHLPMGKAIQQELSPASGHQWQLVPKTLERTLKLVAINPSQLVKRPAGAQPVVVLNHPDADIPEVARIMEVVNRYRGKVQKVILSRRTLNALSAVNGKTNDPPDAQPDSLGHGKNSLQERFILKLKLRRLSRKKYEVVGASSPSRDIVTGFRCWFCGRVFASQEMWMIHRQRHLMEWKRPNCENSIVAHTG</sequence>
<feature type="domain" description="C2H2-type" evidence="3">
    <location>
        <begin position="921"/>
        <end position="948"/>
    </location>
</feature>
<keyword evidence="1" id="KW-0862">Zinc</keyword>
<feature type="compositionally biased region" description="Basic and acidic residues" evidence="2">
    <location>
        <begin position="44"/>
        <end position="59"/>
    </location>
</feature>
<reference evidence="4" key="2">
    <citation type="submission" date="2025-09" db="UniProtKB">
        <authorList>
            <consortium name="Ensembl"/>
        </authorList>
    </citation>
    <scope>IDENTIFICATION</scope>
</reference>
<accession>A0A3Q3J5S0</accession>
<organism evidence="4 5">
    <name type="scientific">Monopterus albus</name>
    <name type="common">Swamp eel</name>
    <dbReference type="NCBI Taxonomy" id="43700"/>
    <lineage>
        <taxon>Eukaryota</taxon>
        <taxon>Metazoa</taxon>
        <taxon>Chordata</taxon>
        <taxon>Craniata</taxon>
        <taxon>Vertebrata</taxon>
        <taxon>Euteleostomi</taxon>
        <taxon>Actinopterygii</taxon>
        <taxon>Neopterygii</taxon>
        <taxon>Teleostei</taxon>
        <taxon>Neoteleostei</taxon>
        <taxon>Acanthomorphata</taxon>
        <taxon>Anabantaria</taxon>
        <taxon>Synbranchiformes</taxon>
        <taxon>Synbranchidae</taxon>
        <taxon>Monopterus</taxon>
    </lineage>
</organism>
<evidence type="ECO:0000313" key="4">
    <source>
        <dbReference type="Ensembl" id="ENSMALP00000013878.1"/>
    </source>
</evidence>
<dbReference type="PROSITE" id="PS50157">
    <property type="entry name" value="ZINC_FINGER_C2H2_2"/>
    <property type="match status" value="1"/>
</dbReference>